<evidence type="ECO:0000256" key="2">
    <source>
        <dbReference type="ARBA" id="ARBA00023163"/>
    </source>
</evidence>
<name>A0AAQ3Q7A2_9LILI</name>
<dbReference type="AlphaFoldDB" id="A0AAQ3Q7A2"/>
<accession>A0AAQ3Q7A2</accession>
<sequence length="467" mass="51185">MMQFTSRSAPPLPPLLPNGLGFCTDNADASKPSVHRSWPLPGLLASSSSSSSSSKSLGGFNNASCMEQLLVHCANAIESNDATLAQQILWVLNNIAPPDGDSNQRLTSAFLRALIARASKTGSCKMLTAVAARADADLALHIHRFSAVDLASFIDLTPWHRFGYAAANAAIAEAVEGLPVVHIVDLGTTHCMQIPTLIDLLANRPEGPPFLRLTVPSLTTTMAPPMLDMSYDELGSRLVNFARSRNVAMEFRVIPSDPNDAFDSLVEQIRVQRLVSEGEAMIVNCQMMLHYIPDETVVGAAMAAAMNMNSAMLSLRTLFLKALRSLEPALVTVVDEDADFTACDVVGRLRAAFNYLWIPYDAVETFLPKGSEQRRWYESGVCWKIENVIAQEGLQRVERLETKGRWAQRMRAAGFRSVGFSEEAAGEVKLMLDEHAAGWGMKREEEDFMLTWKGHNVVFATAWVPSL</sequence>
<evidence type="ECO:0000256" key="3">
    <source>
        <dbReference type="PROSITE-ProRule" id="PRU01191"/>
    </source>
</evidence>
<feature type="region of interest" description="SAW" evidence="3">
    <location>
        <begin position="390"/>
        <end position="464"/>
    </location>
</feature>
<evidence type="ECO:0000256" key="1">
    <source>
        <dbReference type="ARBA" id="ARBA00023015"/>
    </source>
</evidence>
<keyword evidence="2" id="KW-0804">Transcription</keyword>
<comment type="caution">
    <text evidence="3">Lacks conserved residue(s) required for the propagation of feature annotation.</text>
</comment>
<dbReference type="Proteomes" id="UP001327560">
    <property type="component" value="Chromosome 3"/>
</dbReference>
<proteinExistence type="inferred from homology"/>
<protein>
    <submittedName>
        <fullName evidence="4">Scarecrow-like protein 32</fullName>
    </submittedName>
</protein>
<dbReference type="InterPro" id="IPR005202">
    <property type="entry name" value="TF_GRAS"/>
</dbReference>
<evidence type="ECO:0000313" key="4">
    <source>
        <dbReference type="EMBL" id="WOL01671.1"/>
    </source>
</evidence>
<dbReference type="PROSITE" id="PS50985">
    <property type="entry name" value="GRAS"/>
    <property type="match status" value="1"/>
</dbReference>
<dbReference type="PANTHER" id="PTHR31636">
    <property type="entry name" value="OSJNBA0084A10.13 PROTEIN-RELATED"/>
    <property type="match status" value="1"/>
</dbReference>
<feature type="short sequence motif" description="VHIID" evidence="3">
    <location>
        <begin position="181"/>
        <end position="185"/>
    </location>
</feature>
<comment type="similarity">
    <text evidence="3">Belongs to the GRAS family.</text>
</comment>
<dbReference type="EMBL" id="CP136892">
    <property type="protein sequence ID" value="WOL01671.1"/>
    <property type="molecule type" value="Genomic_DNA"/>
</dbReference>
<keyword evidence="1" id="KW-0805">Transcription regulation</keyword>
<feature type="region of interest" description="Leucine repeat II (LRII)" evidence="3">
    <location>
        <begin position="233"/>
        <end position="265"/>
    </location>
</feature>
<keyword evidence="5" id="KW-1185">Reference proteome</keyword>
<organism evidence="4 5">
    <name type="scientific">Canna indica</name>
    <name type="common">Indian-shot</name>
    <dbReference type="NCBI Taxonomy" id="4628"/>
    <lineage>
        <taxon>Eukaryota</taxon>
        <taxon>Viridiplantae</taxon>
        <taxon>Streptophyta</taxon>
        <taxon>Embryophyta</taxon>
        <taxon>Tracheophyta</taxon>
        <taxon>Spermatophyta</taxon>
        <taxon>Magnoliopsida</taxon>
        <taxon>Liliopsida</taxon>
        <taxon>Zingiberales</taxon>
        <taxon>Cannaceae</taxon>
        <taxon>Canna</taxon>
    </lineage>
</organism>
<gene>
    <name evidence="4" type="ORF">Cni_G10388</name>
</gene>
<dbReference type="Pfam" id="PF03514">
    <property type="entry name" value="GRAS"/>
    <property type="match status" value="1"/>
</dbReference>
<reference evidence="4 5" key="1">
    <citation type="submission" date="2023-10" db="EMBL/GenBank/DDBJ databases">
        <title>Chromosome-scale genome assembly provides insights into flower coloration mechanisms of Canna indica.</title>
        <authorList>
            <person name="Li C."/>
        </authorList>
    </citation>
    <scope>NUCLEOTIDE SEQUENCE [LARGE SCALE GENOMIC DNA]</scope>
    <source>
        <tissue evidence="4">Flower</tissue>
    </source>
</reference>
<evidence type="ECO:0000313" key="5">
    <source>
        <dbReference type="Proteomes" id="UP001327560"/>
    </source>
</evidence>